<organism evidence="1">
    <name type="scientific">Schistocephalus solidus</name>
    <name type="common">Tapeworm</name>
    <dbReference type="NCBI Taxonomy" id="70667"/>
    <lineage>
        <taxon>Eukaryota</taxon>
        <taxon>Metazoa</taxon>
        <taxon>Spiralia</taxon>
        <taxon>Lophotrochozoa</taxon>
        <taxon>Platyhelminthes</taxon>
        <taxon>Cestoda</taxon>
        <taxon>Eucestoda</taxon>
        <taxon>Diphyllobothriidea</taxon>
        <taxon>Diphyllobothriidae</taxon>
        <taxon>Schistocephalus</taxon>
    </lineage>
</organism>
<name>A0A0X3P8U3_SCHSO</name>
<sequence>MPRVRRSPRQWLRSRECGGKIRSNRIACPCGHQYLTSSDRSDGSCRPRRLIIMLKTTSNVNCMECCWIKVNAQGSSKVMPAWKEWSSVPHAFAPLAGQNQYYCDHLYIRPRLPLTIPLVDLPARSRPH</sequence>
<accession>A0A0X3P8U3</accession>
<proteinExistence type="predicted"/>
<reference evidence="1" key="1">
    <citation type="submission" date="2016-01" db="EMBL/GenBank/DDBJ databases">
        <title>Reference transcriptome for the parasite Schistocephalus solidus: insights into the molecular evolution of parasitism.</title>
        <authorList>
            <person name="Hebert F.O."/>
            <person name="Grambauer S."/>
            <person name="Barber I."/>
            <person name="Landry C.R."/>
            <person name="Aubin-Horth N."/>
        </authorList>
    </citation>
    <scope>NUCLEOTIDE SEQUENCE</scope>
</reference>
<dbReference type="EMBL" id="GEEE01014860">
    <property type="protein sequence ID" value="JAP48365.1"/>
    <property type="molecule type" value="Transcribed_RNA"/>
</dbReference>
<evidence type="ECO:0000313" key="1">
    <source>
        <dbReference type="EMBL" id="JAP48365.1"/>
    </source>
</evidence>
<gene>
    <name evidence="1" type="ORF">TR125039</name>
</gene>
<protein>
    <submittedName>
        <fullName evidence="1">Uncharacterized protein</fullName>
    </submittedName>
</protein>
<dbReference type="AlphaFoldDB" id="A0A0X3P8U3"/>